<dbReference type="OrthoDB" id="273534at2759"/>
<reference evidence="1 2" key="1">
    <citation type="submission" date="2017-03" db="EMBL/GenBank/DDBJ databases">
        <title>An alternative strategy for trypanosome survival in the mammalian bloodstream revealed through genome and transcriptome analysis of the ubiquitous bovine parasite Trypanosoma (Megatrypanum) theileri.</title>
        <authorList>
            <person name="Kelly S."/>
            <person name="Ivens A."/>
            <person name="Mott A."/>
            <person name="O'Neill E."/>
            <person name="Emms D."/>
            <person name="Macleod O."/>
            <person name="Voorheis P."/>
            <person name="Matthews J."/>
            <person name="Matthews K."/>
            <person name="Carrington M."/>
        </authorList>
    </citation>
    <scope>NUCLEOTIDE SEQUENCE [LARGE SCALE GENOMIC DNA]</scope>
    <source>
        <strain evidence="1">Edinburgh</strain>
    </source>
</reference>
<comment type="caution">
    <text evidence="1">The sequence shown here is derived from an EMBL/GenBank/DDBJ whole genome shotgun (WGS) entry which is preliminary data.</text>
</comment>
<gene>
    <name evidence="1" type="ORF">TM35_000017120</name>
</gene>
<evidence type="ECO:0000313" key="2">
    <source>
        <dbReference type="Proteomes" id="UP000192257"/>
    </source>
</evidence>
<sequence length="540" mass="59089">MRKRGRCLLDVSSSLDSLMAFGDGCKVPMSSSLSNNGDNGDSQSSNSNSITKDNNSAICSRFAANTSCDQIDSQKSTGSAFATEISFFCKEEEETADMCIYLARAVSSARTQEALIALVKHFITHDPSIVMMSLKRSGLQSKLLDILCKTSNEGIKIEQQCLFLRFFVFIVKLCDIEILCEVSLIKFLLLHCKPPQESSNDVVSVKTHQSSHWSQRVKRTPTVAVSQRQDITELTLLINTLLGEKEDKTSLASLALRALLDITFRQNSNLALFADSNICLIFAELGGFDIVSALLSGNECEDALHLLEVVTLCEGLRTTHTLALRQTALHLVRLITADDDEHHGEINAALRVLTNVTGLVPSVLSGEDKECHALATKAAKTLLDDEAMPDTLAFTLCFTTNIVKWEAREGHTNFTSSLVESPFFLTRIASLTFRAYHTEDTEKNVLAGYYALLLAVLSLCAAPTLELRVPVMTAVAEATKGTVAGKKVESKPMTLIVALLQEFIFFQSSAGSLTKDSLLSMNNIIESVVKHNNIEITSDD</sequence>
<keyword evidence="2" id="KW-1185">Reference proteome</keyword>
<proteinExistence type="predicted"/>
<dbReference type="GeneID" id="39981173"/>
<dbReference type="EMBL" id="NBCO01000001">
    <property type="protein sequence ID" value="ORC93835.1"/>
    <property type="molecule type" value="Genomic_DNA"/>
</dbReference>
<protein>
    <recommendedName>
        <fullName evidence="3">Wings apart-like protein C-terminal domain-containing protein</fullName>
    </recommendedName>
</protein>
<dbReference type="VEuPathDB" id="TriTrypDB:TM35_000017120"/>
<accession>A0A1X0PAI7</accession>
<evidence type="ECO:0000313" key="1">
    <source>
        <dbReference type="EMBL" id="ORC93835.1"/>
    </source>
</evidence>
<dbReference type="RefSeq" id="XP_028887901.1">
    <property type="nucleotide sequence ID" value="XM_029021393.1"/>
</dbReference>
<dbReference type="AlphaFoldDB" id="A0A1X0PAI7"/>
<name>A0A1X0PAI7_9TRYP</name>
<organism evidence="1 2">
    <name type="scientific">Trypanosoma theileri</name>
    <dbReference type="NCBI Taxonomy" id="67003"/>
    <lineage>
        <taxon>Eukaryota</taxon>
        <taxon>Discoba</taxon>
        <taxon>Euglenozoa</taxon>
        <taxon>Kinetoplastea</taxon>
        <taxon>Metakinetoplastina</taxon>
        <taxon>Trypanosomatida</taxon>
        <taxon>Trypanosomatidae</taxon>
        <taxon>Trypanosoma</taxon>
    </lineage>
</organism>
<evidence type="ECO:0008006" key="3">
    <source>
        <dbReference type="Google" id="ProtNLM"/>
    </source>
</evidence>
<dbReference type="Proteomes" id="UP000192257">
    <property type="component" value="Unassembled WGS sequence"/>
</dbReference>